<dbReference type="SMART" id="SM00028">
    <property type="entry name" value="TPR"/>
    <property type="match status" value="2"/>
</dbReference>
<dbReference type="SUPFAM" id="SSF48452">
    <property type="entry name" value="TPR-like"/>
    <property type="match status" value="1"/>
</dbReference>
<organism evidence="10 11">
    <name type="scientific">Polynucleobacter paneuropaeus</name>
    <dbReference type="NCBI Taxonomy" id="2527775"/>
    <lineage>
        <taxon>Bacteria</taxon>
        <taxon>Pseudomonadati</taxon>
        <taxon>Pseudomonadota</taxon>
        <taxon>Betaproteobacteria</taxon>
        <taxon>Burkholderiales</taxon>
        <taxon>Burkholderiaceae</taxon>
        <taxon>Polynucleobacter</taxon>
    </lineage>
</organism>
<dbReference type="PROSITE" id="PS50005">
    <property type="entry name" value="TPR"/>
    <property type="match status" value="2"/>
</dbReference>
<dbReference type="InterPro" id="IPR013105">
    <property type="entry name" value="TPR_2"/>
</dbReference>
<evidence type="ECO:0000256" key="5">
    <source>
        <dbReference type="ARBA" id="ARBA00023136"/>
    </source>
</evidence>
<evidence type="ECO:0000256" key="4">
    <source>
        <dbReference type="ARBA" id="ARBA00022803"/>
    </source>
</evidence>
<dbReference type="PANTHER" id="PTHR30332:SF24">
    <property type="entry name" value="SECRETIN GSPD-RELATED"/>
    <property type="match status" value="1"/>
</dbReference>
<comment type="similarity">
    <text evidence="7">Belongs to the bacterial secretin family.</text>
</comment>
<dbReference type="InterPro" id="IPR019734">
    <property type="entry name" value="TPR_rpt"/>
</dbReference>
<comment type="subcellular location">
    <subcellularLocation>
        <location evidence="1">Membrane</location>
    </subcellularLocation>
</comment>
<sequence length="743" mass="78863">MPMNSMGSQIRYVLAVGAIISVIGCSSMGGLGAQKNWSSTDDDSKIKAVLTPKKNISQELVKQGVIYLREGNYEDAQKVFSAAIKVNPNNSTIHVLNGISYHLEYMNGAPDSKALAETAYGLANTLDKLDPLPLIQLGRLHMEAGDYPRAGKEFISAYALSPTDQDALAGLLQASLLQKDFKTALWAGDNLKALNISSADNQRLLVLMYSAVGQTIEANKHLALYAKLKINDSKSIQSLQRQVQFIEEQRVAFASIKDDSASVSANMAKLDINASSQSPKMLKIAAAPAARPPKTTNPAAIAEGMAVEQQNSTDSTSSSSGSTTSSAPMPPPAASAGAPATSGGGGGGTYSAVSMKNQTDRWFDCDTKPGLGKAPGGSYGVPVGGTSGDQTLYLEPLPNPCANNPPKMASIDAVLIRTVDVQGSSFGINLLTGLQIFAGSQRSSTTTTIGTVSGTLNTNASVLGIGNATTATLNGVSGLLNYTLNIANSTSSNTQVVARPTLTALDRIPSTFYSGGVQTVGLNGGGVSGAQVSNIPTGISLSVTPTFVDDETMMLAVKVSRSFINASSPIGGFNAGLSVAQHAVTSNVRIKYGETLILDGLTLRTFSKEEDGVPVLQDIPIIQYLFNQSQKQQYVENVLVMVTPRKLISNANDLKKMEEDFAKREGELTPQEKNVYDSIKSYQDLIKGMYPNINGTLAALQRDSSYFRQFKLAVLSDEQDSWVTQSKMSRFLNSVSDTLYFTR</sequence>
<protein>
    <recommendedName>
        <fullName evidence="9">Type II/III secretion system secretin-like domain-containing protein</fullName>
    </recommendedName>
</protein>
<dbReference type="GO" id="GO:0016020">
    <property type="term" value="C:membrane"/>
    <property type="evidence" value="ECO:0007669"/>
    <property type="project" value="UniProtKB-SubCell"/>
</dbReference>
<evidence type="ECO:0000256" key="1">
    <source>
        <dbReference type="ARBA" id="ARBA00004370"/>
    </source>
</evidence>
<dbReference type="RefSeq" id="WP_112294601.1">
    <property type="nucleotide sequence ID" value="NZ_CBCSBS010000001.1"/>
</dbReference>
<dbReference type="Pfam" id="PF07719">
    <property type="entry name" value="TPR_2"/>
    <property type="match status" value="1"/>
</dbReference>
<evidence type="ECO:0000259" key="9">
    <source>
        <dbReference type="Pfam" id="PF00263"/>
    </source>
</evidence>
<evidence type="ECO:0000313" key="10">
    <source>
        <dbReference type="EMBL" id="AWW49671.1"/>
    </source>
</evidence>
<evidence type="ECO:0000256" key="8">
    <source>
        <dbReference type="SAM" id="MobiDB-lite"/>
    </source>
</evidence>
<dbReference type="InterPro" id="IPR050810">
    <property type="entry name" value="Bact_Secretion_Sys_Channel"/>
</dbReference>
<evidence type="ECO:0000256" key="7">
    <source>
        <dbReference type="RuleBase" id="RU004003"/>
    </source>
</evidence>
<dbReference type="InterPro" id="IPR001775">
    <property type="entry name" value="GspD/PilQ"/>
</dbReference>
<feature type="domain" description="Type II/III secretion system secretin-like" evidence="9">
    <location>
        <begin position="489"/>
        <end position="645"/>
    </location>
</feature>
<dbReference type="AlphaFoldDB" id="A0A2Z4JS99"/>
<keyword evidence="4 6" id="KW-0802">TPR repeat</keyword>
<evidence type="ECO:0000256" key="3">
    <source>
        <dbReference type="ARBA" id="ARBA00022737"/>
    </source>
</evidence>
<feature type="region of interest" description="Disordered" evidence="8">
    <location>
        <begin position="307"/>
        <end position="353"/>
    </location>
</feature>
<dbReference type="PANTHER" id="PTHR30332">
    <property type="entry name" value="PROBABLE GENERAL SECRETION PATHWAY PROTEIN D"/>
    <property type="match status" value="1"/>
</dbReference>
<evidence type="ECO:0000313" key="11">
    <source>
        <dbReference type="Proteomes" id="UP000248592"/>
    </source>
</evidence>
<reference evidence="11" key="1">
    <citation type="submission" date="2018-06" db="EMBL/GenBank/DDBJ databases">
        <title>Description of a new Polynucleobacter species.</title>
        <authorList>
            <person name="Hahn M.W."/>
        </authorList>
    </citation>
    <scope>NUCLEOTIDE SEQUENCE [LARGE SCALE GENOMIC DNA]</scope>
    <source>
        <strain evidence="11">MG-25-Pas1-D2</strain>
    </source>
</reference>
<dbReference type="InterPro" id="IPR004846">
    <property type="entry name" value="T2SS/T3SS_dom"/>
</dbReference>
<dbReference type="EMBL" id="CP030085">
    <property type="protein sequence ID" value="AWW49671.1"/>
    <property type="molecule type" value="Genomic_DNA"/>
</dbReference>
<dbReference type="PROSITE" id="PS50293">
    <property type="entry name" value="TPR_REGION"/>
    <property type="match status" value="1"/>
</dbReference>
<evidence type="ECO:0000256" key="6">
    <source>
        <dbReference type="PROSITE-ProRule" id="PRU00339"/>
    </source>
</evidence>
<keyword evidence="3" id="KW-0677">Repeat</keyword>
<proteinExistence type="inferred from homology"/>
<dbReference type="GO" id="GO:0009306">
    <property type="term" value="P:protein secretion"/>
    <property type="evidence" value="ECO:0007669"/>
    <property type="project" value="InterPro"/>
</dbReference>
<feature type="compositionally biased region" description="Low complexity" evidence="8">
    <location>
        <begin position="312"/>
        <end position="327"/>
    </location>
</feature>
<dbReference type="InterPro" id="IPR011990">
    <property type="entry name" value="TPR-like_helical_dom_sf"/>
</dbReference>
<feature type="repeat" description="TPR" evidence="6">
    <location>
        <begin position="131"/>
        <end position="164"/>
    </location>
</feature>
<dbReference type="Proteomes" id="UP000248592">
    <property type="component" value="Chromosome"/>
</dbReference>
<dbReference type="Gene3D" id="1.25.40.10">
    <property type="entry name" value="Tetratricopeptide repeat domain"/>
    <property type="match status" value="1"/>
</dbReference>
<dbReference type="Pfam" id="PF13432">
    <property type="entry name" value="TPR_16"/>
    <property type="match status" value="1"/>
</dbReference>
<evidence type="ECO:0000256" key="2">
    <source>
        <dbReference type="ARBA" id="ARBA00022729"/>
    </source>
</evidence>
<dbReference type="PRINTS" id="PR00811">
    <property type="entry name" value="BCTERIALGSPD"/>
</dbReference>
<accession>A0A2Z4JS99</accession>
<gene>
    <name evidence="10" type="ORF">Pas1_04300</name>
</gene>
<dbReference type="GO" id="GO:0015627">
    <property type="term" value="C:type II protein secretion system complex"/>
    <property type="evidence" value="ECO:0007669"/>
    <property type="project" value="TreeGrafter"/>
</dbReference>
<dbReference type="Pfam" id="PF00263">
    <property type="entry name" value="Secretin"/>
    <property type="match status" value="1"/>
</dbReference>
<name>A0A2Z4JS99_9BURK</name>
<keyword evidence="2" id="KW-0732">Signal</keyword>
<keyword evidence="5" id="KW-0472">Membrane</keyword>
<feature type="repeat" description="TPR" evidence="6">
    <location>
        <begin position="57"/>
        <end position="90"/>
    </location>
</feature>